<feature type="transmembrane region" description="Helical" evidence="6">
    <location>
        <begin position="30"/>
        <end position="51"/>
    </location>
</feature>
<evidence type="ECO:0000256" key="4">
    <source>
        <dbReference type="ARBA" id="ARBA00022989"/>
    </source>
</evidence>
<name>A0A4Q9DSG7_9BACL</name>
<dbReference type="Proteomes" id="UP000293142">
    <property type="component" value="Unassembled WGS sequence"/>
</dbReference>
<protein>
    <submittedName>
        <fullName evidence="7">CidA/LrgA family holin-like protein</fullName>
    </submittedName>
</protein>
<evidence type="ECO:0000256" key="2">
    <source>
        <dbReference type="ARBA" id="ARBA00022475"/>
    </source>
</evidence>
<evidence type="ECO:0000313" key="8">
    <source>
        <dbReference type="Proteomes" id="UP000293142"/>
    </source>
</evidence>
<dbReference type="OrthoDB" id="3176438at2"/>
<gene>
    <name evidence="7" type="ORF">EYB31_09480</name>
</gene>
<evidence type="ECO:0000256" key="3">
    <source>
        <dbReference type="ARBA" id="ARBA00022692"/>
    </source>
</evidence>
<feature type="transmembrane region" description="Helical" evidence="6">
    <location>
        <begin position="94"/>
        <end position="114"/>
    </location>
</feature>
<proteinExistence type="predicted"/>
<organism evidence="7 8">
    <name type="scientific">Paenibacillus thalictri</name>
    <dbReference type="NCBI Taxonomy" id="2527873"/>
    <lineage>
        <taxon>Bacteria</taxon>
        <taxon>Bacillati</taxon>
        <taxon>Bacillota</taxon>
        <taxon>Bacilli</taxon>
        <taxon>Bacillales</taxon>
        <taxon>Paenibacillaceae</taxon>
        <taxon>Paenibacillus</taxon>
    </lineage>
</organism>
<comment type="caution">
    <text evidence="7">The sequence shown here is derived from an EMBL/GenBank/DDBJ whole genome shotgun (WGS) entry which is preliminary data.</text>
</comment>
<sequence>MEVLKKGFAAAVQVIFIYALYVLLDAAVNALHVPVPASIIGLALLFVLLKLGILKLRWIEKGANWLIAEMLLFFIPAAAGIIQFKDLMLENGIGIVLVLMLSTLAVMVTGGMLAQRMDNRKERIER</sequence>
<evidence type="ECO:0000256" key="5">
    <source>
        <dbReference type="ARBA" id="ARBA00023136"/>
    </source>
</evidence>
<accession>A0A4Q9DSG7</accession>
<dbReference type="RefSeq" id="WP_131013069.1">
    <property type="nucleotide sequence ID" value="NZ_SIRE01000006.1"/>
</dbReference>
<keyword evidence="4 6" id="KW-1133">Transmembrane helix</keyword>
<keyword evidence="2" id="KW-1003">Cell membrane</keyword>
<dbReference type="Pfam" id="PF03788">
    <property type="entry name" value="LrgA"/>
    <property type="match status" value="1"/>
</dbReference>
<dbReference type="PANTHER" id="PTHR33931:SF2">
    <property type="entry name" value="HOLIN-LIKE PROTEIN CIDA"/>
    <property type="match status" value="1"/>
</dbReference>
<reference evidence="7 8" key="1">
    <citation type="submission" date="2019-02" db="EMBL/GenBank/DDBJ databases">
        <title>Paenibacillus sp. nov., isolated from surface-sterilized tissue of Thalictrum simplex L.</title>
        <authorList>
            <person name="Tuo L."/>
        </authorList>
    </citation>
    <scope>NUCLEOTIDE SEQUENCE [LARGE SCALE GENOMIC DNA]</scope>
    <source>
        <strain evidence="7 8">N2SHLJ1</strain>
    </source>
</reference>
<comment type="subcellular location">
    <subcellularLocation>
        <location evidence="1">Cell membrane</location>
        <topology evidence="1">Multi-pass membrane protein</topology>
    </subcellularLocation>
</comment>
<evidence type="ECO:0000313" key="7">
    <source>
        <dbReference type="EMBL" id="TBL79824.1"/>
    </source>
</evidence>
<dbReference type="GO" id="GO:0005886">
    <property type="term" value="C:plasma membrane"/>
    <property type="evidence" value="ECO:0007669"/>
    <property type="project" value="UniProtKB-SubCell"/>
</dbReference>
<evidence type="ECO:0000256" key="1">
    <source>
        <dbReference type="ARBA" id="ARBA00004651"/>
    </source>
</evidence>
<keyword evidence="8" id="KW-1185">Reference proteome</keyword>
<evidence type="ECO:0000256" key="6">
    <source>
        <dbReference type="SAM" id="Phobius"/>
    </source>
</evidence>
<keyword evidence="5 6" id="KW-0472">Membrane</keyword>
<dbReference type="EMBL" id="SIRE01000006">
    <property type="protein sequence ID" value="TBL79824.1"/>
    <property type="molecule type" value="Genomic_DNA"/>
</dbReference>
<dbReference type="PANTHER" id="PTHR33931">
    <property type="entry name" value="HOLIN-LIKE PROTEIN CIDA-RELATED"/>
    <property type="match status" value="1"/>
</dbReference>
<feature type="transmembrane region" description="Helical" evidence="6">
    <location>
        <begin position="63"/>
        <end position="82"/>
    </location>
</feature>
<keyword evidence="3 6" id="KW-0812">Transmembrane</keyword>
<dbReference type="InterPro" id="IPR005538">
    <property type="entry name" value="LrgA/CidA"/>
</dbReference>
<feature type="transmembrane region" description="Helical" evidence="6">
    <location>
        <begin position="7"/>
        <end position="24"/>
    </location>
</feature>
<dbReference type="AlphaFoldDB" id="A0A4Q9DSG7"/>
<dbReference type="NCBIfam" id="NF002460">
    <property type="entry name" value="PRK01658.1"/>
    <property type="match status" value="1"/>
</dbReference>